<dbReference type="GO" id="GO:0005634">
    <property type="term" value="C:nucleus"/>
    <property type="evidence" value="ECO:0007669"/>
    <property type="project" value="UniProtKB-SubCell"/>
</dbReference>
<evidence type="ECO:0000256" key="4">
    <source>
        <dbReference type="ARBA" id="ARBA00023125"/>
    </source>
</evidence>
<evidence type="ECO:0000313" key="10">
    <source>
        <dbReference type="Proteomes" id="UP000298390"/>
    </source>
</evidence>
<keyword evidence="5" id="KW-0804">Transcription</keyword>
<feature type="compositionally biased region" description="Basic and acidic residues" evidence="7">
    <location>
        <begin position="68"/>
        <end position="79"/>
    </location>
</feature>
<name>A0A4Y9XNQ9_9APHY</name>
<evidence type="ECO:0000256" key="6">
    <source>
        <dbReference type="ARBA" id="ARBA00023242"/>
    </source>
</evidence>
<evidence type="ECO:0000256" key="7">
    <source>
        <dbReference type="SAM" id="MobiDB-lite"/>
    </source>
</evidence>
<keyword evidence="3" id="KW-0805">Transcription regulation</keyword>
<dbReference type="InterPro" id="IPR051089">
    <property type="entry name" value="prtT"/>
</dbReference>
<dbReference type="GO" id="GO:0000981">
    <property type="term" value="F:DNA-binding transcription factor activity, RNA polymerase II-specific"/>
    <property type="evidence" value="ECO:0007669"/>
    <property type="project" value="InterPro"/>
</dbReference>
<dbReference type="AlphaFoldDB" id="A0A4Y9XNQ9"/>
<feature type="region of interest" description="Disordered" evidence="7">
    <location>
        <begin position="1"/>
        <end position="24"/>
    </location>
</feature>
<gene>
    <name evidence="9" type="ORF">EVJ58_g10407</name>
</gene>
<sequence length="538" mass="60375">MSNNTESDSSQASGSKSRPPARPRGACVHCKALKIRCEIIPNENICVRCKANDFDCVSYGRKKRRPAPSHEDLQQRSRSQDVHIQALLRKLDEMKSLTKVRYCVAQAQQETEALRSGAGGCSSPNVSGWKASADREPRASSSSMVRLHPSFTVLDPALHTPQYLISKSTLLFTKVLSLTSRHWTHRPKLHQLAATFAHEAATEAVREGYYTIETCQAFMLSAGFPAPRERFSEHRAWLLVGIAIRISQDLKLNEPPPANLPERERLDRIRTWFQVVCIDASTSVQQGKAPFLQGSDYVARALSSWYRCSPLNSPYDLYLCAFTDLALLVARLWKAIGADRFDPDLVQGVDVIGTVLEYHQKIVEKYAEWREREAQHSKDPLPAAQPQHGMRLKLIANAMRLIVLGAGFQWSVKHEKEINPEILSLSIETALTCTGVHIDELYPAGVLRTLIEPHFLYVTYAAAFLVNLLKRDYSSLLEPHVRTTIVSNVRTLINIYLSKEVALDRAHAPAVYGRFLSAHLDRIVEGQNIAPARNAGRR</sequence>
<proteinExistence type="predicted"/>
<dbReference type="Pfam" id="PF00172">
    <property type="entry name" value="Zn_clus"/>
    <property type="match status" value="1"/>
</dbReference>
<keyword evidence="6" id="KW-0539">Nucleus</keyword>
<evidence type="ECO:0000256" key="2">
    <source>
        <dbReference type="ARBA" id="ARBA00022723"/>
    </source>
</evidence>
<keyword evidence="2" id="KW-0479">Metal-binding</keyword>
<dbReference type="SUPFAM" id="SSF57701">
    <property type="entry name" value="Zn2/Cys6 DNA-binding domain"/>
    <property type="match status" value="1"/>
</dbReference>
<accession>A0A4Y9XNQ9</accession>
<dbReference type="GO" id="GO:0008270">
    <property type="term" value="F:zinc ion binding"/>
    <property type="evidence" value="ECO:0007669"/>
    <property type="project" value="InterPro"/>
</dbReference>
<feature type="compositionally biased region" description="Polar residues" evidence="7">
    <location>
        <begin position="1"/>
        <end position="16"/>
    </location>
</feature>
<dbReference type="Gene3D" id="4.10.240.10">
    <property type="entry name" value="Zn(2)-C6 fungal-type DNA-binding domain"/>
    <property type="match status" value="1"/>
</dbReference>
<dbReference type="InterPro" id="IPR001138">
    <property type="entry name" value="Zn2Cys6_DnaBD"/>
</dbReference>
<dbReference type="PROSITE" id="PS00463">
    <property type="entry name" value="ZN2_CY6_FUNGAL_1"/>
    <property type="match status" value="1"/>
</dbReference>
<evidence type="ECO:0000259" key="8">
    <source>
        <dbReference type="PROSITE" id="PS00463"/>
    </source>
</evidence>
<feature type="region of interest" description="Disordered" evidence="7">
    <location>
        <begin position="60"/>
        <end position="79"/>
    </location>
</feature>
<protein>
    <recommendedName>
        <fullName evidence="8">Zn(2)-C6 fungal-type domain-containing protein</fullName>
    </recommendedName>
</protein>
<dbReference type="Proteomes" id="UP000298390">
    <property type="component" value="Unassembled WGS sequence"/>
</dbReference>
<organism evidence="9 10">
    <name type="scientific">Rhodofomes roseus</name>
    <dbReference type="NCBI Taxonomy" id="34475"/>
    <lineage>
        <taxon>Eukaryota</taxon>
        <taxon>Fungi</taxon>
        <taxon>Dikarya</taxon>
        <taxon>Basidiomycota</taxon>
        <taxon>Agaricomycotina</taxon>
        <taxon>Agaricomycetes</taxon>
        <taxon>Polyporales</taxon>
        <taxon>Rhodofomes</taxon>
    </lineage>
</organism>
<dbReference type="InterPro" id="IPR036864">
    <property type="entry name" value="Zn2-C6_fun-type_DNA-bd_sf"/>
</dbReference>
<dbReference type="Pfam" id="PF04082">
    <property type="entry name" value="Fungal_trans"/>
    <property type="match status" value="1"/>
</dbReference>
<dbReference type="GO" id="GO:0000976">
    <property type="term" value="F:transcription cis-regulatory region binding"/>
    <property type="evidence" value="ECO:0007669"/>
    <property type="project" value="TreeGrafter"/>
</dbReference>
<reference evidence="9 10" key="1">
    <citation type="submission" date="2019-01" db="EMBL/GenBank/DDBJ databases">
        <title>Genome sequencing of the rare red list fungi Fomitopsis rosea.</title>
        <authorList>
            <person name="Buettner E."/>
            <person name="Kellner H."/>
        </authorList>
    </citation>
    <scope>NUCLEOTIDE SEQUENCE [LARGE SCALE GENOMIC DNA]</scope>
    <source>
        <strain evidence="9 10">DSM 105464</strain>
    </source>
</reference>
<feature type="non-terminal residue" evidence="9">
    <location>
        <position position="538"/>
    </location>
</feature>
<dbReference type="STRING" id="34475.A0A4Y9XNQ9"/>
<feature type="domain" description="Zn(2)-C6 fungal-type" evidence="8">
    <location>
        <begin position="26"/>
        <end position="56"/>
    </location>
</feature>
<comment type="caution">
    <text evidence="9">The sequence shown here is derived from an EMBL/GenBank/DDBJ whole genome shotgun (WGS) entry which is preliminary data.</text>
</comment>
<evidence type="ECO:0000313" key="9">
    <source>
        <dbReference type="EMBL" id="TFY51736.1"/>
    </source>
</evidence>
<dbReference type="PANTHER" id="PTHR31845:SF19">
    <property type="entry name" value="TRANSCRIPTION FACTOR DOMAIN-CONTAINING PROTEIN"/>
    <property type="match status" value="1"/>
</dbReference>
<dbReference type="CDD" id="cd00067">
    <property type="entry name" value="GAL4"/>
    <property type="match status" value="1"/>
</dbReference>
<evidence type="ECO:0000256" key="3">
    <source>
        <dbReference type="ARBA" id="ARBA00023015"/>
    </source>
</evidence>
<keyword evidence="4" id="KW-0238">DNA-binding</keyword>
<feature type="region of interest" description="Disordered" evidence="7">
    <location>
        <begin position="114"/>
        <end position="141"/>
    </location>
</feature>
<dbReference type="CDD" id="cd12148">
    <property type="entry name" value="fungal_TF_MHR"/>
    <property type="match status" value="1"/>
</dbReference>
<dbReference type="GO" id="GO:0006351">
    <property type="term" value="P:DNA-templated transcription"/>
    <property type="evidence" value="ECO:0007669"/>
    <property type="project" value="InterPro"/>
</dbReference>
<dbReference type="EMBL" id="SEKV01001116">
    <property type="protein sequence ID" value="TFY51736.1"/>
    <property type="molecule type" value="Genomic_DNA"/>
</dbReference>
<dbReference type="SMART" id="SM00066">
    <property type="entry name" value="GAL4"/>
    <property type="match status" value="1"/>
</dbReference>
<dbReference type="SMART" id="SM00906">
    <property type="entry name" value="Fungal_trans"/>
    <property type="match status" value="1"/>
</dbReference>
<comment type="subcellular location">
    <subcellularLocation>
        <location evidence="1">Nucleus</location>
    </subcellularLocation>
</comment>
<dbReference type="InterPro" id="IPR007219">
    <property type="entry name" value="XnlR_reg_dom"/>
</dbReference>
<evidence type="ECO:0000256" key="1">
    <source>
        <dbReference type="ARBA" id="ARBA00004123"/>
    </source>
</evidence>
<dbReference type="PANTHER" id="PTHR31845">
    <property type="entry name" value="FINGER DOMAIN PROTEIN, PUTATIVE-RELATED"/>
    <property type="match status" value="1"/>
</dbReference>
<evidence type="ECO:0000256" key="5">
    <source>
        <dbReference type="ARBA" id="ARBA00023163"/>
    </source>
</evidence>